<proteinExistence type="predicted"/>
<accession>A0A318SIH4</accession>
<dbReference type="RefSeq" id="WP_110466822.1">
    <property type="nucleotide sequence ID" value="NZ_QJTC01000030.1"/>
</dbReference>
<dbReference type="EMBL" id="QJTC01000030">
    <property type="protein sequence ID" value="PYE73834.1"/>
    <property type="molecule type" value="Genomic_DNA"/>
</dbReference>
<name>A0A318SIH4_9BURK</name>
<protein>
    <submittedName>
        <fullName evidence="1">Uncharacterized protein</fullName>
    </submittedName>
</protein>
<evidence type="ECO:0000313" key="2">
    <source>
        <dbReference type="Proteomes" id="UP000247540"/>
    </source>
</evidence>
<reference evidence="1 2" key="1">
    <citation type="submission" date="2018-06" db="EMBL/GenBank/DDBJ databases">
        <title>Genomic Encyclopedia of Type Strains, Phase III (KMG-III): the genomes of soil and plant-associated and newly described type strains.</title>
        <authorList>
            <person name="Whitman W."/>
        </authorList>
    </citation>
    <scope>NUCLEOTIDE SEQUENCE [LARGE SCALE GENOMIC DNA]</scope>
    <source>
        <strain evidence="1 2">CECT 7646</strain>
    </source>
</reference>
<gene>
    <name evidence="1" type="ORF">DFQ15_13018</name>
</gene>
<evidence type="ECO:0000313" key="1">
    <source>
        <dbReference type="EMBL" id="PYE73834.1"/>
    </source>
</evidence>
<comment type="caution">
    <text evidence="1">The sequence shown here is derived from an EMBL/GenBank/DDBJ whole genome shotgun (WGS) entry which is preliminary data.</text>
</comment>
<organism evidence="1 2">
    <name type="scientific">Xylophilus ampelinus</name>
    <dbReference type="NCBI Taxonomy" id="54067"/>
    <lineage>
        <taxon>Bacteria</taxon>
        <taxon>Pseudomonadati</taxon>
        <taxon>Pseudomonadota</taxon>
        <taxon>Betaproteobacteria</taxon>
        <taxon>Burkholderiales</taxon>
        <taxon>Xylophilus</taxon>
    </lineage>
</organism>
<dbReference type="AlphaFoldDB" id="A0A318SIH4"/>
<sequence length="174" mass="17888">MALAALACMAACTPALNWREVRLPPTRLQVLLPCKPDEGTRTVTLADRTVEMHMVGCEAQGATYTLAWVAVAEPGRAGAVLGAWQDATLQRVGIAAGPDAPAGTAFVPQGALALPQAVQWRAEGRAPEGGPVVVQAAWFVATGGAGVQAFQAAVYSPAPMPEGAAAFFDGIRLP</sequence>
<dbReference type="Proteomes" id="UP000247540">
    <property type="component" value="Unassembled WGS sequence"/>
</dbReference>
<keyword evidence="2" id="KW-1185">Reference proteome</keyword>